<reference evidence="1 2" key="1">
    <citation type="journal article" date="2023" name="Microbiol. Spectr.">
        <title>Symbiosis of Carpenter Bees with Uncharacterized Lactic Acid Bacteria Showing NAD Auxotrophy.</title>
        <authorList>
            <person name="Kawasaki S."/>
            <person name="Ozawa K."/>
            <person name="Mori T."/>
            <person name="Yamamoto A."/>
            <person name="Ito M."/>
            <person name="Ohkuma M."/>
            <person name="Sakamoto M."/>
            <person name="Matsutani M."/>
        </authorList>
    </citation>
    <scope>NUCLEOTIDE SEQUENCE [LARGE SCALE GENOMIC DNA]</scope>
    <source>
        <strain evidence="1 2">XA3</strain>
    </source>
</reference>
<evidence type="ECO:0000313" key="2">
    <source>
        <dbReference type="Proteomes" id="UP001321861"/>
    </source>
</evidence>
<dbReference type="Proteomes" id="UP001321861">
    <property type="component" value="Chromosome"/>
</dbReference>
<dbReference type="AlphaFoldDB" id="A0AAU9D6B3"/>
<accession>A0AAU9D6B3</accession>
<keyword evidence="2" id="KW-1185">Reference proteome</keyword>
<dbReference type="EMBL" id="AP026802">
    <property type="protein sequence ID" value="BDR59379.1"/>
    <property type="molecule type" value="Genomic_DNA"/>
</dbReference>
<sequence>MKSNYLNYLFKKIWVNRCNKLKNLEIIKKANDVADEYQIYVNGVLDVDRTSQLNSLIAQKQQQQVAYQTITFDNFLENFSLYNELFNLTFEEDWLSNTIIDRATLLSWLEISRISSSRLIKIIREVKAGNKLLFGLNLTNDEYQILHRAKYFAGILKYSRIGKVKWSFNKEIPRIGTIEFSDNAMKYLVEGVPPNEKGIVITDKKEIDRIVSYYSGFLMYSTSYWLELLAKKKGAGEEGVGVSFKGDLDEYDMYQLPKLLDDHHVLAELYAPIVEVDEIAYLDFETFYDYVAKTVQDILEEEPERTELIPLLMNVKKSLGLDS</sequence>
<gene>
    <name evidence="1" type="ORF">XA3_18200</name>
</gene>
<name>A0AAU9D6B3_9LACO</name>
<organism evidence="1 2">
    <name type="scientific">Xylocopilactobacillus apicola</name>
    <dbReference type="NCBI Taxonomy" id="2932184"/>
    <lineage>
        <taxon>Bacteria</taxon>
        <taxon>Bacillati</taxon>
        <taxon>Bacillota</taxon>
        <taxon>Bacilli</taxon>
        <taxon>Lactobacillales</taxon>
        <taxon>Lactobacillaceae</taxon>
        <taxon>Xylocopilactobacillus</taxon>
    </lineage>
</organism>
<dbReference type="KEGG" id="xap:XA3_18200"/>
<proteinExistence type="predicted"/>
<protein>
    <submittedName>
        <fullName evidence="1">Uncharacterized protein</fullName>
    </submittedName>
</protein>
<evidence type="ECO:0000313" key="1">
    <source>
        <dbReference type="EMBL" id="BDR59379.1"/>
    </source>
</evidence>